<dbReference type="EMBL" id="MCFI01000005">
    <property type="protein sequence ID" value="ORY84970.1"/>
    <property type="molecule type" value="Genomic_DNA"/>
</dbReference>
<dbReference type="SFLD" id="SFLDG00358">
    <property type="entry name" value="Main_(cytGST)"/>
    <property type="match status" value="1"/>
</dbReference>
<sequence length="233" mass="26466">MADITASQASKKPLVFHHLEDSRSQRILWLLEELKVPYELKEYKRIGGRAPKELTAVHPLGKSPVITDNGKTIAESGAIVDYIIKKYDTNKTFAPQTEDEELQYNYWLHFAEGTTMTPLVLLLIFDTASKTVPFFVRPLVNGIFGAINKQYTFPECKKNFGFIEQTLQKQAFFAGDRITAADIQMSFPMEICDRAGVHEQAYPAIYAWRKKMGARPAYQAALQKTSLAYAYKL</sequence>
<dbReference type="InterPro" id="IPR004045">
    <property type="entry name" value="Glutathione_S-Trfase_N"/>
</dbReference>
<dbReference type="PROSITE" id="PS50404">
    <property type="entry name" value="GST_NTER"/>
    <property type="match status" value="1"/>
</dbReference>
<dbReference type="STRING" id="56484.A0A1Y2FLX4"/>
<dbReference type="OMA" id="YQNHAIL"/>
<evidence type="ECO:0000256" key="5">
    <source>
        <dbReference type="RuleBase" id="RU003494"/>
    </source>
</evidence>
<organism evidence="8 9">
    <name type="scientific">Protomyces lactucae-debilis</name>
    <dbReference type="NCBI Taxonomy" id="2754530"/>
    <lineage>
        <taxon>Eukaryota</taxon>
        <taxon>Fungi</taxon>
        <taxon>Dikarya</taxon>
        <taxon>Ascomycota</taxon>
        <taxon>Taphrinomycotina</taxon>
        <taxon>Taphrinomycetes</taxon>
        <taxon>Taphrinales</taxon>
        <taxon>Protomycetaceae</taxon>
        <taxon>Protomyces</taxon>
    </lineage>
</organism>
<dbReference type="CDD" id="cd03189">
    <property type="entry name" value="GST_C_GTT1_like"/>
    <property type="match status" value="1"/>
</dbReference>
<dbReference type="SUPFAM" id="SSF47616">
    <property type="entry name" value="GST C-terminal domain-like"/>
    <property type="match status" value="1"/>
</dbReference>
<dbReference type="SFLD" id="SFLDG01150">
    <property type="entry name" value="Main.1:_Beta-like"/>
    <property type="match status" value="1"/>
</dbReference>
<name>A0A1Y2FLX4_PROLT</name>
<dbReference type="SUPFAM" id="SSF52833">
    <property type="entry name" value="Thioredoxin-like"/>
    <property type="match status" value="1"/>
</dbReference>
<gene>
    <name evidence="8" type="ORF">BCR37DRAFT_355866</name>
</gene>
<feature type="domain" description="GST C-terminal" evidence="7">
    <location>
        <begin position="97"/>
        <end position="233"/>
    </location>
</feature>
<evidence type="ECO:0000256" key="4">
    <source>
        <dbReference type="ARBA" id="ARBA00047960"/>
    </source>
</evidence>
<dbReference type="OrthoDB" id="2098326at2759"/>
<feature type="domain" description="GST N-terminal" evidence="6">
    <location>
        <begin position="11"/>
        <end position="91"/>
    </location>
</feature>
<dbReference type="GO" id="GO:0005737">
    <property type="term" value="C:cytoplasm"/>
    <property type="evidence" value="ECO:0007669"/>
    <property type="project" value="UniProtKB-ARBA"/>
</dbReference>
<dbReference type="Gene3D" id="1.20.1050.10">
    <property type="match status" value="1"/>
</dbReference>
<dbReference type="GO" id="GO:0004602">
    <property type="term" value="F:glutathione peroxidase activity"/>
    <property type="evidence" value="ECO:0007669"/>
    <property type="project" value="UniProtKB-ARBA"/>
</dbReference>
<keyword evidence="9" id="KW-1185">Reference proteome</keyword>
<evidence type="ECO:0000313" key="8">
    <source>
        <dbReference type="EMBL" id="ORY84970.1"/>
    </source>
</evidence>
<dbReference type="Proteomes" id="UP000193685">
    <property type="component" value="Unassembled WGS sequence"/>
</dbReference>
<evidence type="ECO:0000256" key="1">
    <source>
        <dbReference type="ARBA" id="ARBA00007409"/>
    </source>
</evidence>
<dbReference type="Pfam" id="PF00043">
    <property type="entry name" value="GST_C"/>
    <property type="match status" value="1"/>
</dbReference>
<comment type="catalytic activity">
    <reaction evidence="4">
        <text>RX + glutathione = an S-substituted glutathione + a halide anion + H(+)</text>
        <dbReference type="Rhea" id="RHEA:16437"/>
        <dbReference type="ChEBI" id="CHEBI:15378"/>
        <dbReference type="ChEBI" id="CHEBI:16042"/>
        <dbReference type="ChEBI" id="CHEBI:17792"/>
        <dbReference type="ChEBI" id="CHEBI:57925"/>
        <dbReference type="ChEBI" id="CHEBI:90779"/>
        <dbReference type="EC" id="2.5.1.18"/>
    </reaction>
</comment>
<dbReference type="InterPro" id="IPR040079">
    <property type="entry name" value="Glutathione_S-Trfase"/>
</dbReference>
<keyword evidence="3 8" id="KW-0808">Transferase</keyword>
<dbReference type="InterPro" id="IPR036282">
    <property type="entry name" value="Glutathione-S-Trfase_C_sf"/>
</dbReference>
<dbReference type="CDD" id="cd03046">
    <property type="entry name" value="GST_N_GTT1_like"/>
    <property type="match status" value="1"/>
</dbReference>
<reference evidence="8 9" key="1">
    <citation type="submission" date="2016-07" db="EMBL/GenBank/DDBJ databases">
        <title>Pervasive Adenine N6-methylation of Active Genes in Fungi.</title>
        <authorList>
            <consortium name="DOE Joint Genome Institute"/>
            <person name="Mondo S.J."/>
            <person name="Dannebaum R.O."/>
            <person name="Kuo R.C."/>
            <person name="Labutti K."/>
            <person name="Haridas S."/>
            <person name="Kuo A."/>
            <person name="Salamov A."/>
            <person name="Ahrendt S.R."/>
            <person name="Lipzen A."/>
            <person name="Sullivan W."/>
            <person name="Andreopoulos W.B."/>
            <person name="Clum A."/>
            <person name="Lindquist E."/>
            <person name="Daum C."/>
            <person name="Ramamoorthy G.K."/>
            <person name="Gryganskyi A."/>
            <person name="Culley D."/>
            <person name="Magnuson J.K."/>
            <person name="James T.Y."/>
            <person name="O'Malley M.A."/>
            <person name="Stajich J.E."/>
            <person name="Spatafora J.W."/>
            <person name="Visel A."/>
            <person name="Grigoriev I.V."/>
        </authorList>
    </citation>
    <scope>NUCLEOTIDE SEQUENCE [LARGE SCALE GENOMIC DNA]</scope>
    <source>
        <strain evidence="8 9">12-1054</strain>
    </source>
</reference>
<evidence type="ECO:0000259" key="7">
    <source>
        <dbReference type="PROSITE" id="PS50405"/>
    </source>
</evidence>
<dbReference type="Gene3D" id="3.40.30.10">
    <property type="entry name" value="Glutaredoxin"/>
    <property type="match status" value="1"/>
</dbReference>
<evidence type="ECO:0000256" key="2">
    <source>
        <dbReference type="ARBA" id="ARBA00012452"/>
    </source>
</evidence>
<dbReference type="SFLD" id="SFLDS00019">
    <property type="entry name" value="Glutathione_Transferase_(cytos"/>
    <property type="match status" value="1"/>
</dbReference>
<dbReference type="AlphaFoldDB" id="A0A1Y2FLX4"/>
<dbReference type="PROSITE" id="PS50405">
    <property type="entry name" value="GST_CTER"/>
    <property type="match status" value="1"/>
</dbReference>
<dbReference type="EC" id="2.5.1.18" evidence="2"/>
<proteinExistence type="inferred from homology"/>
<comment type="caution">
    <text evidence="8">The sequence shown here is derived from an EMBL/GenBank/DDBJ whole genome shotgun (WGS) entry which is preliminary data.</text>
</comment>
<dbReference type="GO" id="GO:0004364">
    <property type="term" value="F:glutathione transferase activity"/>
    <property type="evidence" value="ECO:0007669"/>
    <property type="project" value="UniProtKB-EC"/>
</dbReference>
<dbReference type="GeneID" id="63784790"/>
<dbReference type="Pfam" id="PF02798">
    <property type="entry name" value="GST_N"/>
    <property type="match status" value="1"/>
</dbReference>
<dbReference type="PANTHER" id="PTHR44051">
    <property type="entry name" value="GLUTATHIONE S-TRANSFERASE-RELATED"/>
    <property type="match status" value="1"/>
</dbReference>
<evidence type="ECO:0000256" key="3">
    <source>
        <dbReference type="ARBA" id="ARBA00022679"/>
    </source>
</evidence>
<dbReference type="InterPro" id="IPR036249">
    <property type="entry name" value="Thioredoxin-like_sf"/>
</dbReference>
<evidence type="ECO:0000313" key="9">
    <source>
        <dbReference type="Proteomes" id="UP000193685"/>
    </source>
</evidence>
<dbReference type="InterPro" id="IPR010987">
    <property type="entry name" value="Glutathione-S-Trfase_C-like"/>
</dbReference>
<dbReference type="InterPro" id="IPR004046">
    <property type="entry name" value="GST_C"/>
</dbReference>
<evidence type="ECO:0000259" key="6">
    <source>
        <dbReference type="PROSITE" id="PS50404"/>
    </source>
</evidence>
<accession>A0A1Y2FLX4</accession>
<comment type="similarity">
    <text evidence="1 5">Belongs to the GST superfamily.</text>
</comment>
<protein>
    <recommendedName>
        <fullName evidence="2">glutathione transferase</fullName>
        <ecNumber evidence="2">2.5.1.18</ecNumber>
    </recommendedName>
</protein>
<dbReference type="RefSeq" id="XP_040726753.1">
    <property type="nucleotide sequence ID" value="XM_040868191.1"/>
</dbReference>
<dbReference type="FunFam" id="3.40.30.10:FF:000156">
    <property type="entry name" value="Glutathione S-transferase 1"/>
    <property type="match status" value="1"/>
</dbReference>
<dbReference type="PANTHER" id="PTHR44051:SF9">
    <property type="entry name" value="GLUTATHIONE S-TRANSFERASE 1"/>
    <property type="match status" value="1"/>
</dbReference>